<proteinExistence type="predicted"/>
<protein>
    <submittedName>
        <fullName evidence="2">Uncharacterized protein</fullName>
    </submittedName>
</protein>
<dbReference type="EMBL" id="FN596763">
    <property type="protein sequence ID" value="CBI40849.3"/>
    <property type="molecule type" value="Genomic_DNA"/>
</dbReference>
<keyword evidence="1" id="KW-0812">Transmembrane</keyword>
<dbReference type="InParanoid" id="D7UDN4"/>
<dbReference type="Proteomes" id="UP000009183">
    <property type="component" value="Unassembled WGS sequence, unordered"/>
</dbReference>
<sequence>MTAVKSPQQAVASSTLCSIHGSLLTLATLTLISFTYISLKSLHSPFHDPSFNSSPPPQWNIWLRRRIRHFRIFIIRRRFLVEL</sequence>
<evidence type="ECO:0000256" key="1">
    <source>
        <dbReference type="SAM" id="Phobius"/>
    </source>
</evidence>
<reference evidence="3" key="1">
    <citation type="journal article" date="2007" name="Nature">
        <title>The grapevine genome sequence suggests ancestral hexaploidization in major angiosperm phyla.</title>
        <authorList>
            <consortium name="The French-Italian Public Consortium for Grapevine Genome Characterization."/>
            <person name="Jaillon O."/>
            <person name="Aury J.-M."/>
            <person name="Noel B."/>
            <person name="Policriti A."/>
            <person name="Clepet C."/>
            <person name="Casagrande A."/>
            <person name="Choisne N."/>
            <person name="Aubourg S."/>
            <person name="Vitulo N."/>
            <person name="Jubin C."/>
            <person name="Vezzi A."/>
            <person name="Legeai F."/>
            <person name="Hugueney P."/>
            <person name="Dasilva C."/>
            <person name="Horner D."/>
            <person name="Mica E."/>
            <person name="Jublot D."/>
            <person name="Poulain J."/>
            <person name="Bruyere C."/>
            <person name="Billault A."/>
            <person name="Segurens B."/>
            <person name="Gouyvenoux M."/>
            <person name="Ugarte E."/>
            <person name="Cattonaro F."/>
            <person name="Anthouard V."/>
            <person name="Vico V."/>
            <person name="Del Fabbro C."/>
            <person name="Alaux M."/>
            <person name="Di Gaspero G."/>
            <person name="Dumas V."/>
            <person name="Felice N."/>
            <person name="Paillard S."/>
            <person name="Juman I."/>
            <person name="Moroldo M."/>
            <person name="Scalabrin S."/>
            <person name="Canaguier A."/>
            <person name="Le Clainche I."/>
            <person name="Malacrida G."/>
            <person name="Durand E."/>
            <person name="Pesole G."/>
            <person name="Laucou V."/>
            <person name="Chatelet P."/>
            <person name="Merdinoglu D."/>
            <person name="Delledonne M."/>
            <person name="Pezzotti M."/>
            <person name="Lecharny A."/>
            <person name="Scarpelli C."/>
            <person name="Artiguenave F."/>
            <person name="Pe M.E."/>
            <person name="Valle G."/>
            <person name="Morgante M."/>
            <person name="Caboche M."/>
            <person name="Adam-Blondon A.-F."/>
            <person name="Weissenbach J."/>
            <person name="Quetier F."/>
            <person name="Wincker P."/>
        </authorList>
    </citation>
    <scope>NUCLEOTIDE SEQUENCE [LARGE SCALE GENOMIC DNA]</scope>
    <source>
        <strain evidence="3">cv. Pinot noir / PN40024</strain>
    </source>
</reference>
<keyword evidence="1" id="KW-1133">Transmembrane helix</keyword>
<keyword evidence="3" id="KW-1185">Reference proteome</keyword>
<gene>
    <name evidence="2" type="ORF">VIT_00s0218g00080</name>
</gene>
<feature type="transmembrane region" description="Helical" evidence="1">
    <location>
        <begin position="20"/>
        <end position="39"/>
    </location>
</feature>
<dbReference type="OrthoDB" id="1924787at2759"/>
<dbReference type="HOGENOM" id="CLU_2547231_0_0_1"/>
<name>D7UDN4_VITVI</name>
<evidence type="ECO:0000313" key="2">
    <source>
        <dbReference type="EMBL" id="CBI40849.3"/>
    </source>
</evidence>
<dbReference type="AlphaFoldDB" id="D7UDN4"/>
<keyword evidence="1" id="KW-0472">Membrane</keyword>
<accession>D7UDN4</accession>
<organism evidence="2 3">
    <name type="scientific">Vitis vinifera</name>
    <name type="common">Grape</name>
    <dbReference type="NCBI Taxonomy" id="29760"/>
    <lineage>
        <taxon>Eukaryota</taxon>
        <taxon>Viridiplantae</taxon>
        <taxon>Streptophyta</taxon>
        <taxon>Embryophyta</taxon>
        <taxon>Tracheophyta</taxon>
        <taxon>Spermatophyta</taxon>
        <taxon>Magnoliopsida</taxon>
        <taxon>eudicotyledons</taxon>
        <taxon>Gunneridae</taxon>
        <taxon>Pentapetalae</taxon>
        <taxon>rosids</taxon>
        <taxon>Vitales</taxon>
        <taxon>Vitaceae</taxon>
        <taxon>Viteae</taxon>
        <taxon>Vitis</taxon>
    </lineage>
</organism>
<evidence type="ECO:0000313" key="3">
    <source>
        <dbReference type="Proteomes" id="UP000009183"/>
    </source>
</evidence>
<dbReference type="PaxDb" id="29760-VIT_00s0218g00080.t01"/>